<dbReference type="CDD" id="cd15039">
    <property type="entry name" value="7tmB3_Methuselah-like"/>
    <property type="match status" value="1"/>
</dbReference>
<evidence type="ECO:0000256" key="4">
    <source>
        <dbReference type="ARBA" id="ARBA00022729"/>
    </source>
</evidence>
<evidence type="ECO:0000256" key="8">
    <source>
        <dbReference type="ARBA" id="ARBA00023170"/>
    </source>
</evidence>
<evidence type="ECO:0000313" key="13">
    <source>
        <dbReference type="EMBL" id="KAL0272568.1"/>
    </source>
</evidence>
<comment type="similarity">
    <text evidence="2">Belongs to the G-protein coupled receptor 2 family. Mth subfamily.</text>
</comment>
<evidence type="ECO:0000256" key="5">
    <source>
        <dbReference type="ARBA" id="ARBA00022989"/>
    </source>
</evidence>
<evidence type="ECO:0000256" key="2">
    <source>
        <dbReference type="ARBA" id="ARBA00008979"/>
    </source>
</evidence>
<name>A0AAW2HT93_9NEOP</name>
<keyword evidence="6" id="KW-0297">G-protein coupled receptor</keyword>
<organism evidence="13">
    <name type="scientific">Menopon gallinae</name>
    <name type="common">poultry shaft louse</name>
    <dbReference type="NCBI Taxonomy" id="328185"/>
    <lineage>
        <taxon>Eukaryota</taxon>
        <taxon>Metazoa</taxon>
        <taxon>Ecdysozoa</taxon>
        <taxon>Arthropoda</taxon>
        <taxon>Hexapoda</taxon>
        <taxon>Insecta</taxon>
        <taxon>Pterygota</taxon>
        <taxon>Neoptera</taxon>
        <taxon>Paraneoptera</taxon>
        <taxon>Psocodea</taxon>
        <taxon>Troctomorpha</taxon>
        <taxon>Phthiraptera</taxon>
        <taxon>Amblycera</taxon>
        <taxon>Menoponidae</taxon>
        <taxon>Menopon</taxon>
    </lineage>
</organism>
<dbReference type="InterPro" id="IPR000832">
    <property type="entry name" value="GPCR_2_secretin-like"/>
</dbReference>
<dbReference type="InterPro" id="IPR023311">
    <property type="entry name" value="Methusela_ecto_dom_2"/>
</dbReference>
<keyword evidence="8" id="KW-0675">Receptor</keyword>
<keyword evidence="9" id="KW-0807">Transducer</keyword>
<sequence>MCGKLFAKFLLLCAIGIFGAATGNENVTHGLADGKGGGLRPRPTLISYGCPSDHNLPCVPKCCDIYESYNNERECATSEDYFFPNFVDCPNMTEHFREISLEQRYEYFIGDPCIKQKYLLDVDEFPEDEHYLYSNGSLWYGNRLLTMEEFCVESVNGTPRVFVCFESQIQAEYKFLLYPIGLLISIPLLVLTAVIYLGIERFRDVQGKSLACHVMCLATAYFFLSLVQLASQELDGDVCIAAAFIIQFFFVACFFWLNVLCYDTYRNISTDYRITSNSATPKSERMKFIYYSMYAWYGPSILTIVSLVMDLTPTIPELYLKPKFGIQSCWFESDAAALPYFYGPVGVLILLNVIFFALSTRKIYKEQKNYVKLKGTNDSKDKLPPKFRVYVRALKRCISLFCVMGINWAAEVISWVIGGSEMIWLITDIFNTLQGLIIFYIYVIKPRSVRTEVLERLHSLCNCRCFGQKRVPSRGNQYFQAPVNEEDSKAYCGPNDRNIPYIDASAWSLTSV</sequence>
<dbReference type="PANTHER" id="PTHR46953:SF1">
    <property type="entry name" value="G-PROTEIN COUPLED RECEPTOR MTH-LIKE 1-RELATED"/>
    <property type="match status" value="1"/>
</dbReference>
<dbReference type="PANTHER" id="PTHR46953">
    <property type="entry name" value="G-PROTEIN COUPLED RECEPTOR MTH-LIKE 1-RELATED"/>
    <property type="match status" value="1"/>
</dbReference>
<evidence type="ECO:0000256" key="10">
    <source>
        <dbReference type="SAM" id="Phobius"/>
    </source>
</evidence>
<dbReference type="GO" id="GO:0016020">
    <property type="term" value="C:membrane"/>
    <property type="evidence" value="ECO:0007669"/>
    <property type="project" value="UniProtKB-SubCell"/>
</dbReference>
<dbReference type="PROSITE" id="PS50261">
    <property type="entry name" value="G_PROTEIN_RECEP_F2_4"/>
    <property type="match status" value="1"/>
</dbReference>
<feature type="domain" description="G-protein coupled receptors family 2 profile 2" evidence="12">
    <location>
        <begin position="174"/>
        <end position="446"/>
    </location>
</feature>
<feature type="signal peptide" evidence="11">
    <location>
        <begin position="1"/>
        <end position="23"/>
    </location>
</feature>
<dbReference type="EMBL" id="JARGDH010000003">
    <property type="protein sequence ID" value="KAL0272568.1"/>
    <property type="molecule type" value="Genomic_DNA"/>
</dbReference>
<feature type="chain" id="PRO_5043777709" description="G-protein coupled receptors family 2 profile 2 domain-containing protein" evidence="11">
    <location>
        <begin position="24"/>
        <end position="512"/>
    </location>
</feature>
<feature type="transmembrane region" description="Helical" evidence="10">
    <location>
        <begin position="175"/>
        <end position="198"/>
    </location>
</feature>
<feature type="transmembrane region" description="Helical" evidence="10">
    <location>
        <begin position="240"/>
        <end position="260"/>
    </location>
</feature>
<comment type="caution">
    <text evidence="13">The sequence shown here is derived from an EMBL/GenBank/DDBJ whole genome shotgun (WGS) entry which is preliminary data.</text>
</comment>
<evidence type="ECO:0000259" key="12">
    <source>
        <dbReference type="PROSITE" id="PS50261"/>
    </source>
</evidence>
<keyword evidence="4 11" id="KW-0732">Signal</keyword>
<protein>
    <recommendedName>
        <fullName evidence="12">G-protein coupled receptors family 2 profile 2 domain-containing protein</fullName>
    </recommendedName>
</protein>
<feature type="transmembrane region" description="Helical" evidence="10">
    <location>
        <begin position="288"/>
        <end position="309"/>
    </location>
</feature>
<feature type="transmembrane region" description="Helical" evidence="10">
    <location>
        <begin position="397"/>
        <end position="417"/>
    </location>
</feature>
<feature type="transmembrane region" description="Helical" evidence="10">
    <location>
        <begin position="340"/>
        <end position="358"/>
    </location>
</feature>
<evidence type="ECO:0000256" key="6">
    <source>
        <dbReference type="ARBA" id="ARBA00023040"/>
    </source>
</evidence>
<keyword evidence="5 10" id="KW-1133">Transmembrane helix</keyword>
<keyword evidence="3 10" id="KW-0812">Transmembrane</keyword>
<dbReference type="Gene3D" id="1.20.1070.10">
    <property type="entry name" value="Rhodopsin 7-helix transmembrane proteins"/>
    <property type="match status" value="1"/>
</dbReference>
<accession>A0AAW2HT93</accession>
<dbReference type="InterPro" id="IPR017981">
    <property type="entry name" value="GPCR_2-like_7TM"/>
</dbReference>
<dbReference type="InterPro" id="IPR036272">
    <property type="entry name" value="Methuselah_N_sf"/>
</dbReference>
<reference evidence="13" key="1">
    <citation type="journal article" date="2024" name="Gigascience">
        <title>Chromosome-level genome of the poultry shaft louse Menopon gallinae provides insight into the host-switching and adaptive evolution of parasitic lice.</title>
        <authorList>
            <person name="Xu Y."/>
            <person name="Ma L."/>
            <person name="Liu S."/>
            <person name="Liang Y."/>
            <person name="Liu Q."/>
            <person name="He Z."/>
            <person name="Tian L."/>
            <person name="Duan Y."/>
            <person name="Cai W."/>
            <person name="Li H."/>
            <person name="Song F."/>
        </authorList>
    </citation>
    <scope>NUCLEOTIDE SEQUENCE</scope>
    <source>
        <strain evidence="13">Cailab_2023a</strain>
    </source>
</reference>
<evidence type="ECO:0000256" key="9">
    <source>
        <dbReference type="ARBA" id="ARBA00023224"/>
    </source>
</evidence>
<dbReference type="Gene3D" id="2.170.180.11">
    <property type="entry name" value="Methuselah ectodomain, domain 2"/>
    <property type="match status" value="1"/>
</dbReference>
<evidence type="ECO:0000256" key="7">
    <source>
        <dbReference type="ARBA" id="ARBA00023136"/>
    </source>
</evidence>
<dbReference type="Pfam" id="PF00002">
    <property type="entry name" value="7tm_2"/>
    <property type="match status" value="1"/>
</dbReference>
<dbReference type="InterPro" id="IPR052808">
    <property type="entry name" value="GPCR_Mth-like"/>
</dbReference>
<keyword evidence="7 10" id="KW-0472">Membrane</keyword>
<dbReference type="GO" id="GO:0007166">
    <property type="term" value="P:cell surface receptor signaling pathway"/>
    <property type="evidence" value="ECO:0007669"/>
    <property type="project" value="InterPro"/>
</dbReference>
<comment type="subcellular location">
    <subcellularLocation>
        <location evidence="1">Membrane</location>
        <topology evidence="1">Multi-pass membrane protein</topology>
    </subcellularLocation>
</comment>
<evidence type="ECO:0000256" key="11">
    <source>
        <dbReference type="SAM" id="SignalP"/>
    </source>
</evidence>
<dbReference type="SUPFAM" id="SSF63877">
    <property type="entry name" value="Methuselah ectodomain"/>
    <property type="match status" value="1"/>
</dbReference>
<evidence type="ECO:0000256" key="3">
    <source>
        <dbReference type="ARBA" id="ARBA00022692"/>
    </source>
</evidence>
<dbReference type="GO" id="GO:0004930">
    <property type="term" value="F:G protein-coupled receptor activity"/>
    <property type="evidence" value="ECO:0007669"/>
    <property type="project" value="UniProtKB-KW"/>
</dbReference>
<feature type="transmembrane region" description="Helical" evidence="10">
    <location>
        <begin position="423"/>
        <end position="443"/>
    </location>
</feature>
<evidence type="ECO:0000256" key="1">
    <source>
        <dbReference type="ARBA" id="ARBA00004141"/>
    </source>
</evidence>
<dbReference type="AlphaFoldDB" id="A0AAW2HT93"/>
<gene>
    <name evidence="13" type="ORF">PYX00_005488</name>
</gene>
<feature type="transmembrane region" description="Helical" evidence="10">
    <location>
        <begin position="210"/>
        <end position="228"/>
    </location>
</feature>
<proteinExistence type="inferred from homology"/>